<dbReference type="InterPro" id="IPR011856">
    <property type="entry name" value="tRNA_endonuc-like_dom_sf"/>
</dbReference>
<dbReference type="InterPro" id="IPR053148">
    <property type="entry name" value="PD-DEXK-like_domain"/>
</dbReference>
<dbReference type="Pfam" id="PF17761">
    <property type="entry name" value="DUF1016_N"/>
    <property type="match status" value="1"/>
</dbReference>
<keyword evidence="4" id="KW-1185">Reference proteome</keyword>
<dbReference type="AlphaFoldDB" id="A0A5R9KW41"/>
<comment type="caution">
    <text evidence="3">The sequence shown here is derived from an EMBL/GenBank/DDBJ whole genome shotgun (WGS) entry which is preliminary data.</text>
</comment>
<accession>A0A5R9KW41</accession>
<gene>
    <name evidence="3" type="ORF">FEN17_12755</name>
</gene>
<feature type="domain" description="YhcG PDDEXK nuclease" evidence="1">
    <location>
        <begin position="192"/>
        <end position="338"/>
    </location>
</feature>
<dbReference type="InterPro" id="IPR041527">
    <property type="entry name" value="YhcG_N"/>
</dbReference>
<dbReference type="RefSeq" id="WP_138365740.1">
    <property type="nucleotide sequence ID" value="NZ_VCEJ01000004.1"/>
</dbReference>
<dbReference type="GO" id="GO:0003676">
    <property type="term" value="F:nucleic acid binding"/>
    <property type="evidence" value="ECO:0007669"/>
    <property type="project" value="InterPro"/>
</dbReference>
<dbReference type="Gene3D" id="3.40.1350.10">
    <property type="match status" value="1"/>
</dbReference>
<dbReference type="PANTHER" id="PTHR30547">
    <property type="entry name" value="UNCHARACTERIZED PROTEIN YHCG-RELATED"/>
    <property type="match status" value="1"/>
</dbReference>
<evidence type="ECO:0000313" key="3">
    <source>
        <dbReference type="EMBL" id="TLV00360.1"/>
    </source>
</evidence>
<dbReference type="Pfam" id="PF06250">
    <property type="entry name" value="YhcG_C"/>
    <property type="match status" value="1"/>
</dbReference>
<feature type="domain" description="YhcG N-terminal" evidence="2">
    <location>
        <begin position="14"/>
        <end position="166"/>
    </location>
</feature>
<dbReference type="Proteomes" id="UP000306402">
    <property type="component" value="Unassembled WGS sequence"/>
</dbReference>
<dbReference type="InterPro" id="IPR009362">
    <property type="entry name" value="YhcG_C"/>
</dbReference>
<organism evidence="3 4">
    <name type="scientific">Dyadobacter luticola</name>
    <dbReference type="NCBI Taxonomy" id="1979387"/>
    <lineage>
        <taxon>Bacteria</taxon>
        <taxon>Pseudomonadati</taxon>
        <taxon>Bacteroidota</taxon>
        <taxon>Cytophagia</taxon>
        <taxon>Cytophagales</taxon>
        <taxon>Spirosomataceae</taxon>
        <taxon>Dyadobacter</taxon>
    </lineage>
</organism>
<sequence>MSKEIEKYQSLLGDIKTAIQQARLRAVLAVNTELILLYWQTGKMIAERQKQEGWSAKVIPRLAIDLRNEFTNLKGFSERNLGYMLRFAQEYPESLILQQPVAKLESIKTESSVILQQLVAKLPWGHNILLMEKVKDKSARLYYAQQTIEKSWSRDLLLNAIKMDRYGHSIAQSKTHNFSSTLPEIRADYANEVFKSSYNLGFLGITEPVKELELENRLIAKIRAFVLELGKGFSFIGNQYRLEYNGKEYFVDMLFFHRGLRSLVAIELKIGSFKAEYVGKMNLYLSLLDLLEKSESENPSIGIILCADKDHLDVEIALQDINKPIGVAEYQLLLPQAELQMLVLSELNAEYENKQ</sequence>
<evidence type="ECO:0000313" key="4">
    <source>
        <dbReference type="Proteomes" id="UP000306402"/>
    </source>
</evidence>
<dbReference type="PANTHER" id="PTHR30547:SF0">
    <property type="entry name" value="BLR8175 PROTEIN"/>
    <property type="match status" value="1"/>
</dbReference>
<reference evidence="3 4" key="1">
    <citation type="submission" date="2019-05" db="EMBL/GenBank/DDBJ databases">
        <authorList>
            <person name="Qu J.-H."/>
        </authorList>
    </citation>
    <scope>NUCLEOTIDE SEQUENCE [LARGE SCALE GENOMIC DNA]</scope>
    <source>
        <strain evidence="3 4">T17</strain>
    </source>
</reference>
<proteinExistence type="predicted"/>
<dbReference type="EMBL" id="VCEJ01000004">
    <property type="protein sequence ID" value="TLV00360.1"/>
    <property type="molecule type" value="Genomic_DNA"/>
</dbReference>
<evidence type="ECO:0000259" key="2">
    <source>
        <dbReference type="Pfam" id="PF17761"/>
    </source>
</evidence>
<protein>
    <submittedName>
        <fullName evidence="3">DUF1016 domain-containing protein</fullName>
    </submittedName>
</protein>
<name>A0A5R9KW41_9BACT</name>
<dbReference type="OrthoDB" id="9801263at2"/>
<evidence type="ECO:0000259" key="1">
    <source>
        <dbReference type="Pfam" id="PF06250"/>
    </source>
</evidence>